<dbReference type="EMBL" id="DQ520143">
    <property type="protein sequence ID" value="ABG75843.1"/>
    <property type="molecule type" value="mRNA"/>
</dbReference>
<feature type="non-terminal residue" evidence="2">
    <location>
        <position position="1"/>
    </location>
</feature>
<dbReference type="AlphaFoldDB" id="Q0Q602"/>
<feature type="compositionally biased region" description="Basic and acidic residues" evidence="1">
    <location>
        <begin position="46"/>
        <end position="69"/>
    </location>
</feature>
<protein>
    <submittedName>
        <fullName evidence="2">Hypothetical accessory gland protein</fullName>
    </submittedName>
</protein>
<sequence>PRMAGPETGTATGTGQLDTLFRKASMSSDTQRKERRYPESTQPRASETESYRSEKQSYSGDTHHSEEQVPYHPSYAALPYQASMPTFGYMAPRRSYYEGASLNYPYQHSASQYHYQVPNY</sequence>
<evidence type="ECO:0000256" key="1">
    <source>
        <dbReference type="SAM" id="MobiDB-lite"/>
    </source>
</evidence>
<proteinExistence type="evidence at transcript level"/>
<reference evidence="2" key="1">
    <citation type="journal article" date="2006" name="Mol. Biol. Evol.">
        <title>Molecular evolution of seminal proteins in field crickets.</title>
        <authorList>
            <person name="Andres J.A."/>
            <person name="Maroja L.S."/>
            <person name="Bogdanowicz S.M."/>
            <person name="Swanson W.J."/>
            <person name="Harrison R.G."/>
        </authorList>
    </citation>
    <scope>NUCLEOTIDE SEQUENCE</scope>
</reference>
<organism evidence="2">
    <name type="scientific">Gryllus pennsylvanicus</name>
    <name type="common">Fall field cricket</name>
    <dbReference type="NCBI Taxonomy" id="51074"/>
    <lineage>
        <taxon>Eukaryota</taxon>
        <taxon>Metazoa</taxon>
        <taxon>Ecdysozoa</taxon>
        <taxon>Arthropoda</taxon>
        <taxon>Hexapoda</taxon>
        <taxon>Insecta</taxon>
        <taxon>Pterygota</taxon>
        <taxon>Neoptera</taxon>
        <taxon>Polyneoptera</taxon>
        <taxon>Orthoptera</taxon>
        <taxon>Ensifera</taxon>
        <taxon>Gryllidea</taxon>
        <taxon>Grylloidea</taxon>
        <taxon>Gryllidae</taxon>
        <taxon>Gryllinae</taxon>
        <taxon>Gryllus</taxon>
    </lineage>
</organism>
<gene>
    <name evidence="2" type="ORF">AG-0032F</name>
</gene>
<feature type="compositionally biased region" description="Low complexity" evidence="1">
    <location>
        <begin position="1"/>
        <end position="15"/>
    </location>
</feature>
<accession>Q0Q602</accession>
<name>Q0Q602_GRYPE</name>
<evidence type="ECO:0000313" key="2">
    <source>
        <dbReference type="EMBL" id="ABG75843.1"/>
    </source>
</evidence>
<feature type="region of interest" description="Disordered" evidence="1">
    <location>
        <begin position="1"/>
        <end position="72"/>
    </location>
</feature>